<protein>
    <recommendedName>
        <fullName evidence="8">Porphobilinogen deaminase</fullName>
        <shortName evidence="8">PBG</shortName>
        <ecNumber evidence="8">2.5.1.61</ecNumber>
    </recommendedName>
    <alternativeName>
        <fullName evidence="8">Hydroxymethylbilane synthase</fullName>
        <shortName evidence="8">HMBS</shortName>
    </alternativeName>
    <alternativeName>
        <fullName evidence="8">Pre-uroporphyrinogen synthase</fullName>
    </alternativeName>
</protein>
<dbReference type="Proteomes" id="UP001291687">
    <property type="component" value="Unassembled WGS sequence"/>
</dbReference>
<dbReference type="InterPro" id="IPR022419">
    <property type="entry name" value="Porphobilin_deaminase_cofac_BS"/>
</dbReference>
<evidence type="ECO:0000256" key="8">
    <source>
        <dbReference type="HAMAP-Rule" id="MF_00260"/>
    </source>
</evidence>
<dbReference type="EC" id="2.5.1.61" evidence="8"/>
<proteinExistence type="inferred from homology"/>
<comment type="subunit">
    <text evidence="4 8">Monomer.</text>
</comment>
<gene>
    <name evidence="8" type="primary">hemC</name>
    <name evidence="11" type="ORF">Megvenef_00823</name>
</gene>
<comment type="miscellaneous">
    <text evidence="8">The porphobilinogen subunits are added to the dipyrromethane group.</text>
</comment>
<feature type="domain" description="Porphobilinogen deaminase N-terminal" evidence="9">
    <location>
        <begin position="3"/>
        <end position="211"/>
    </location>
</feature>
<sequence>MQIRIGTRNSKLALIQTNMVIEKITKYFPKAECLVVPIITTGDKITDRNLYDIGGKALFLKEIEEQLSAKTIDIGVHSLKDVPGVLPGGLEIVAVLEREDPRDCFVSFRYKSLDELPIGTKVGSSSVRRRVLINRIRPDLEVVQFRGNINTRLDKLKGGEVDAAILACAGLRRGGWFDSSFCFPIGVEDMLPSAGQGIIGIEIRSDNEEIRSICAKINHESTWRLARAERAFLSYLDASCDTPMSAYAVYQENQIIANYMLANFEGSKIEYCRKISTILNAEEDGIEAAKELQKLFLYKA</sequence>
<dbReference type="Pfam" id="PF01379">
    <property type="entry name" value="Porphobil_deam"/>
    <property type="match status" value="1"/>
</dbReference>
<evidence type="ECO:0000256" key="2">
    <source>
        <dbReference type="ARBA" id="ARBA00004735"/>
    </source>
</evidence>
<comment type="function">
    <text evidence="1 8">Tetrapolymerization of the monopyrrole PBG into the hydroxymethylbilane pre-uroporphyrinogen in several discrete steps.</text>
</comment>
<dbReference type="PIRSF" id="PIRSF001438">
    <property type="entry name" value="4pyrrol_synth_OHMeBilane_synth"/>
    <property type="match status" value="1"/>
</dbReference>
<dbReference type="InterPro" id="IPR000860">
    <property type="entry name" value="HemC"/>
</dbReference>
<feature type="domain" description="Porphobilinogen deaminase C-terminal" evidence="10">
    <location>
        <begin position="225"/>
        <end position="293"/>
    </location>
</feature>
<comment type="caution">
    <text evidence="11">The sequence shown here is derived from an EMBL/GenBank/DDBJ whole genome shotgun (WGS) entry which is preliminary data.</text>
</comment>
<dbReference type="Gene3D" id="3.40.190.10">
    <property type="entry name" value="Periplasmic binding protein-like II"/>
    <property type="match status" value="2"/>
</dbReference>
<dbReference type="InterPro" id="IPR036803">
    <property type="entry name" value="Porphobilinogen_deaminase_C_sf"/>
</dbReference>
<evidence type="ECO:0000256" key="1">
    <source>
        <dbReference type="ARBA" id="ARBA00002869"/>
    </source>
</evidence>
<dbReference type="NCBIfam" id="TIGR00212">
    <property type="entry name" value="hemC"/>
    <property type="match status" value="1"/>
</dbReference>
<evidence type="ECO:0000259" key="10">
    <source>
        <dbReference type="Pfam" id="PF03900"/>
    </source>
</evidence>
<evidence type="ECO:0000256" key="6">
    <source>
        <dbReference type="ARBA" id="ARBA00023244"/>
    </source>
</evidence>
<dbReference type="PROSITE" id="PS00533">
    <property type="entry name" value="PORPHOBILINOGEN_DEAM"/>
    <property type="match status" value="1"/>
</dbReference>
<dbReference type="PANTHER" id="PTHR11557">
    <property type="entry name" value="PORPHOBILINOGEN DEAMINASE"/>
    <property type="match status" value="1"/>
</dbReference>
<dbReference type="SUPFAM" id="SSF54782">
    <property type="entry name" value="Porphobilinogen deaminase (hydroxymethylbilane synthase), C-terminal domain"/>
    <property type="match status" value="1"/>
</dbReference>
<dbReference type="SUPFAM" id="SSF53850">
    <property type="entry name" value="Periplasmic binding protein-like II"/>
    <property type="match status" value="1"/>
</dbReference>
<evidence type="ECO:0000256" key="5">
    <source>
        <dbReference type="ARBA" id="ARBA00022679"/>
    </source>
</evidence>
<dbReference type="EMBL" id="JARJFB010000052">
    <property type="protein sequence ID" value="MEA0970854.1"/>
    <property type="molecule type" value="Genomic_DNA"/>
</dbReference>
<evidence type="ECO:0000313" key="11">
    <source>
        <dbReference type="EMBL" id="MEA0970854.1"/>
    </source>
</evidence>
<keyword evidence="12" id="KW-1185">Reference proteome</keyword>
<dbReference type="PRINTS" id="PR00151">
    <property type="entry name" value="PORPHBDMNASE"/>
</dbReference>
<name>A0ABU5NCF7_9RICK</name>
<dbReference type="Gene3D" id="3.30.160.40">
    <property type="entry name" value="Porphobilinogen deaminase, C-terminal domain"/>
    <property type="match status" value="1"/>
</dbReference>
<feature type="modified residue" description="S-(dipyrrolylmethanemethyl)cysteine" evidence="8">
    <location>
        <position position="240"/>
    </location>
</feature>
<comment type="similarity">
    <text evidence="3 8">Belongs to the HMBS family.</text>
</comment>
<comment type="pathway">
    <text evidence="2">Porphyrin-containing compound metabolism; protoporphyrin-IX biosynthesis; coproporphyrinogen-III from 5-aminolevulinate: step 2/4.</text>
</comment>
<dbReference type="HAMAP" id="MF_00260">
    <property type="entry name" value="Porphobil_deam"/>
    <property type="match status" value="1"/>
</dbReference>
<evidence type="ECO:0000256" key="3">
    <source>
        <dbReference type="ARBA" id="ARBA00005638"/>
    </source>
</evidence>
<dbReference type="InterPro" id="IPR022418">
    <property type="entry name" value="Porphobilinogen_deaminase_C"/>
</dbReference>
<dbReference type="PANTHER" id="PTHR11557:SF0">
    <property type="entry name" value="PORPHOBILINOGEN DEAMINASE"/>
    <property type="match status" value="1"/>
</dbReference>
<accession>A0ABU5NCF7</accession>
<reference evidence="11 12" key="1">
    <citation type="submission" date="2023-03" db="EMBL/GenBank/DDBJ databases">
        <title>Host association and intracellularity evolved multiple times independently in the Rickettsiales.</title>
        <authorList>
            <person name="Castelli M."/>
            <person name="Nardi T."/>
            <person name="Gammuto L."/>
            <person name="Bellinzona G."/>
            <person name="Sabaneyeva E."/>
            <person name="Potekhin A."/>
            <person name="Serra V."/>
            <person name="Petroni G."/>
            <person name="Sassera D."/>
        </authorList>
    </citation>
    <scope>NUCLEOTIDE SEQUENCE [LARGE SCALE GENOMIC DNA]</scope>
    <source>
        <strain evidence="11 12">Sr 2-6</strain>
    </source>
</reference>
<evidence type="ECO:0000259" key="9">
    <source>
        <dbReference type="Pfam" id="PF01379"/>
    </source>
</evidence>
<comment type="cofactor">
    <cofactor evidence="8">
        <name>dipyrromethane</name>
        <dbReference type="ChEBI" id="CHEBI:60342"/>
    </cofactor>
    <text evidence="8">Binds 1 dipyrromethane group covalently.</text>
</comment>
<comment type="catalytic activity">
    <reaction evidence="7 8">
        <text>4 porphobilinogen + H2O = hydroxymethylbilane + 4 NH4(+)</text>
        <dbReference type="Rhea" id="RHEA:13185"/>
        <dbReference type="ChEBI" id="CHEBI:15377"/>
        <dbReference type="ChEBI" id="CHEBI:28938"/>
        <dbReference type="ChEBI" id="CHEBI:57845"/>
        <dbReference type="ChEBI" id="CHEBI:58126"/>
        <dbReference type="EC" id="2.5.1.61"/>
    </reaction>
</comment>
<dbReference type="Pfam" id="PF03900">
    <property type="entry name" value="Porphobil_deamC"/>
    <property type="match status" value="1"/>
</dbReference>
<evidence type="ECO:0000313" key="12">
    <source>
        <dbReference type="Proteomes" id="UP001291687"/>
    </source>
</evidence>
<evidence type="ECO:0000256" key="4">
    <source>
        <dbReference type="ARBA" id="ARBA00011245"/>
    </source>
</evidence>
<evidence type="ECO:0000256" key="7">
    <source>
        <dbReference type="ARBA" id="ARBA00048169"/>
    </source>
</evidence>
<dbReference type="CDD" id="cd13647">
    <property type="entry name" value="PBP2_PBGD_2"/>
    <property type="match status" value="1"/>
</dbReference>
<keyword evidence="5 8" id="KW-0808">Transferase</keyword>
<organism evidence="11 12">
    <name type="scientific">Candidatus Megaera venefica</name>
    <dbReference type="NCBI Taxonomy" id="2055910"/>
    <lineage>
        <taxon>Bacteria</taxon>
        <taxon>Pseudomonadati</taxon>
        <taxon>Pseudomonadota</taxon>
        <taxon>Alphaproteobacteria</taxon>
        <taxon>Rickettsiales</taxon>
        <taxon>Rickettsiaceae</taxon>
        <taxon>Candidatus Megaera</taxon>
    </lineage>
</organism>
<keyword evidence="6 8" id="KW-0627">Porphyrin biosynthesis</keyword>
<dbReference type="InterPro" id="IPR022417">
    <property type="entry name" value="Porphobilin_deaminase_N"/>
</dbReference>